<dbReference type="InterPro" id="IPR052519">
    <property type="entry name" value="Euk-type_GlcNAc_Kinase"/>
</dbReference>
<feature type="domain" description="ATPase BadF/BadG/BcrA/BcrD type" evidence="5">
    <location>
        <begin position="16"/>
        <end position="338"/>
    </location>
</feature>
<dbReference type="InterPro" id="IPR043129">
    <property type="entry name" value="ATPase_NBD"/>
</dbReference>
<organism evidence="6 7">
    <name type="scientific">Sporothrix bragantina</name>
    <dbReference type="NCBI Taxonomy" id="671064"/>
    <lineage>
        <taxon>Eukaryota</taxon>
        <taxon>Fungi</taxon>
        <taxon>Dikarya</taxon>
        <taxon>Ascomycota</taxon>
        <taxon>Pezizomycotina</taxon>
        <taxon>Sordariomycetes</taxon>
        <taxon>Sordariomycetidae</taxon>
        <taxon>Ophiostomatales</taxon>
        <taxon>Ophiostomataceae</taxon>
        <taxon>Sporothrix</taxon>
    </lineage>
</organism>
<dbReference type="EC" id="2.7.1.59" evidence="2"/>
<gene>
    <name evidence="6" type="ORF">SBRCBS47491_008023</name>
</gene>
<dbReference type="Proteomes" id="UP001642406">
    <property type="component" value="Unassembled WGS sequence"/>
</dbReference>
<accession>A0ABP0CKW9</accession>
<dbReference type="PANTHER" id="PTHR43190:SF3">
    <property type="entry name" value="N-ACETYL-D-GLUCOSAMINE KINASE"/>
    <property type="match status" value="1"/>
</dbReference>
<dbReference type="InterPro" id="IPR002731">
    <property type="entry name" value="ATPase_BadF"/>
</dbReference>
<dbReference type="EMBL" id="CAWUHC010000097">
    <property type="protein sequence ID" value="CAK7231710.1"/>
    <property type="molecule type" value="Genomic_DNA"/>
</dbReference>
<dbReference type="Pfam" id="PF01869">
    <property type="entry name" value="BcrAD_BadFG"/>
    <property type="match status" value="1"/>
</dbReference>
<sequence length="348" mass="36535">MAGTTVSDTSRYVLCVDGGGSKCTAVLISADGTTLTGQAGPCNPSTIGIDATIAVITSAINNALSTHENTASQTISNLEIVKAWVGVAGYDRPSLASAINKAVSDLLGLDVGEQLRITADIDLLSVNAVRQPDTMSAIVLVAGTGSVAMSYTRNDGGSVFSRSGRVGGWGPLLGDDGSGFAIGRGALRVALHTSDSSAGDVTTEEEKNWPPLSRAVYDMYREERSDFHPRDLLSCILTSKSTSSPTKAIAHAARLVLSLCDTDGQARQILQQGAASLTALVVELLRIQKLDPAETALVMAGGLLCHSTYNSMVRDELTKRDIKFKWTTQVESPALEGAKFLAESWSSL</sequence>
<evidence type="ECO:0000313" key="7">
    <source>
        <dbReference type="Proteomes" id="UP001642406"/>
    </source>
</evidence>
<reference evidence="6 7" key="1">
    <citation type="submission" date="2024-01" db="EMBL/GenBank/DDBJ databases">
        <authorList>
            <person name="Allen C."/>
            <person name="Tagirdzhanova G."/>
        </authorList>
    </citation>
    <scope>NUCLEOTIDE SEQUENCE [LARGE SCALE GENOMIC DNA]</scope>
</reference>
<proteinExistence type="inferred from homology"/>
<evidence type="ECO:0000256" key="2">
    <source>
        <dbReference type="ARBA" id="ARBA00012122"/>
    </source>
</evidence>
<dbReference type="CDD" id="cd24007">
    <property type="entry name" value="ASKHA_NBD_eukNAGK-like"/>
    <property type="match status" value="1"/>
</dbReference>
<evidence type="ECO:0000259" key="5">
    <source>
        <dbReference type="Pfam" id="PF01869"/>
    </source>
</evidence>
<evidence type="ECO:0000256" key="3">
    <source>
        <dbReference type="ARBA" id="ARBA00014974"/>
    </source>
</evidence>
<dbReference type="SUPFAM" id="SSF53067">
    <property type="entry name" value="Actin-like ATPase domain"/>
    <property type="match status" value="2"/>
</dbReference>
<name>A0ABP0CKW9_9PEZI</name>
<comment type="caution">
    <text evidence="6">The sequence shown here is derived from an EMBL/GenBank/DDBJ whole genome shotgun (WGS) entry which is preliminary data.</text>
</comment>
<evidence type="ECO:0000256" key="1">
    <source>
        <dbReference type="ARBA" id="ARBA00006198"/>
    </source>
</evidence>
<protein>
    <recommendedName>
        <fullName evidence="3">N-acetyl-D-glucosamine kinase</fullName>
        <ecNumber evidence="2">2.7.1.59</ecNumber>
    </recommendedName>
    <alternativeName>
        <fullName evidence="4">GlcNAc kinase</fullName>
    </alternativeName>
</protein>
<dbReference type="Gene3D" id="3.30.420.40">
    <property type="match status" value="2"/>
</dbReference>
<keyword evidence="7" id="KW-1185">Reference proteome</keyword>
<evidence type="ECO:0000256" key="4">
    <source>
        <dbReference type="ARBA" id="ARBA00031123"/>
    </source>
</evidence>
<dbReference type="PANTHER" id="PTHR43190">
    <property type="entry name" value="N-ACETYL-D-GLUCOSAMINE KINASE"/>
    <property type="match status" value="1"/>
</dbReference>
<evidence type="ECO:0000313" key="6">
    <source>
        <dbReference type="EMBL" id="CAK7231710.1"/>
    </source>
</evidence>
<comment type="similarity">
    <text evidence="1">Belongs to the eukaryotic-type N-acetylglucosamine kinase family.</text>
</comment>